<feature type="domain" description="ATPase AAA-3" evidence="1">
    <location>
        <begin position="56"/>
        <end position="186"/>
    </location>
</feature>
<organism evidence="3 4">
    <name type="scientific">Zobellia barbeyronii</name>
    <dbReference type="NCBI Taxonomy" id="2748009"/>
    <lineage>
        <taxon>Bacteria</taxon>
        <taxon>Pseudomonadati</taxon>
        <taxon>Bacteroidota</taxon>
        <taxon>Flavobacteriia</taxon>
        <taxon>Flavobacteriales</taxon>
        <taxon>Flavobacteriaceae</taxon>
        <taxon>Zobellia</taxon>
    </lineage>
</organism>
<dbReference type="InterPro" id="IPR050764">
    <property type="entry name" value="CbbQ/NirQ/NorQ/GpvN"/>
</dbReference>
<dbReference type="CDD" id="cd00009">
    <property type="entry name" value="AAA"/>
    <property type="match status" value="1"/>
</dbReference>
<dbReference type="Pfam" id="PF17863">
    <property type="entry name" value="AAA_lid_2"/>
    <property type="match status" value="1"/>
</dbReference>
<dbReference type="RefSeq" id="WP_214611843.1">
    <property type="nucleotide sequence ID" value="NZ_JACATN010000003.1"/>
</dbReference>
<name>A0ABS5WFT0_9FLAO</name>
<comment type="caution">
    <text evidence="3">The sequence shown here is derived from an EMBL/GenBank/DDBJ whole genome shotgun (WGS) entry which is preliminary data.</text>
</comment>
<dbReference type="SUPFAM" id="SSF52540">
    <property type="entry name" value="P-loop containing nucleoside triphosphate hydrolases"/>
    <property type="match status" value="1"/>
</dbReference>
<dbReference type="InterPro" id="IPR011703">
    <property type="entry name" value="ATPase_AAA-3"/>
</dbReference>
<reference evidence="4" key="1">
    <citation type="submission" date="2023-07" db="EMBL/GenBank/DDBJ databases">
        <title>Zobellia barbeyronii sp. nov., a new marine flavobacterium, isolated from green and red algae.</title>
        <authorList>
            <person name="Nedashkovskaya O.I."/>
            <person name="Otstavnykh N."/>
            <person name="Zhukova N."/>
            <person name="Guzev K."/>
            <person name="Chausova V."/>
            <person name="Tekutyeva L."/>
            <person name="Mikhailov V."/>
            <person name="Isaeva M."/>
        </authorList>
    </citation>
    <scope>NUCLEOTIDE SEQUENCE [LARGE SCALE GENOMIC DNA]</scope>
    <source>
        <strain evidence="4">KMM 6746</strain>
    </source>
</reference>
<sequence length="332" mass="37349">MENNEMQNEELNFNNRIPLEDLKNAVDGIKRELSKVIIGQENFIELLIVSLLVDGHVLIEGVPGIAKTITAKLFAKTLKTDFSRIQFTPDLMPSDILGTSIFNVKTSEFEYKKGPIFSNIILIDEINRAPAKTQAAMFETMEERQVTMDGTTYKMKAPFMVLATQNPIDQEGTYALPEAQLDRFLFKIKVEYPSLEEEVLIIKTHHERKGAIVKELINGVLTPEQLAGFKANIQEVIVEEKIIKYIAEIISKTRNHPHLYLGGSPRASIATLNAAKAFAAISGRDFVTPEDIKKTLVPVLNHRVILTPEREMEGMTTESVIQMITESVEIPR</sequence>
<evidence type="ECO:0000313" key="3">
    <source>
        <dbReference type="EMBL" id="MBT2161710.1"/>
    </source>
</evidence>
<evidence type="ECO:0000259" key="2">
    <source>
        <dbReference type="Pfam" id="PF17863"/>
    </source>
</evidence>
<dbReference type="EMBL" id="JACATN010000003">
    <property type="protein sequence ID" value="MBT2161710.1"/>
    <property type="molecule type" value="Genomic_DNA"/>
</dbReference>
<protein>
    <submittedName>
        <fullName evidence="3">MoxR family ATPase</fullName>
    </submittedName>
</protein>
<keyword evidence="4" id="KW-1185">Reference proteome</keyword>
<dbReference type="Gene3D" id="1.10.8.80">
    <property type="entry name" value="Magnesium chelatase subunit I, C-Terminal domain"/>
    <property type="match status" value="1"/>
</dbReference>
<dbReference type="Gene3D" id="3.40.50.300">
    <property type="entry name" value="P-loop containing nucleotide triphosphate hydrolases"/>
    <property type="match status" value="1"/>
</dbReference>
<accession>A0ABS5WFT0</accession>
<proteinExistence type="predicted"/>
<gene>
    <name evidence="3" type="ORF">HW347_10565</name>
</gene>
<dbReference type="Proteomes" id="UP000740413">
    <property type="component" value="Unassembled WGS sequence"/>
</dbReference>
<dbReference type="Pfam" id="PF07726">
    <property type="entry name" value="AAA_3"/>
    <property type="match status" value="1"/>
</dbReference>
<evidence type="ECO:0000259" key="1">
    <source>
        <dbReference type="Pfam" id="PF07726"/>
    </source>
</evidence>
<dbReference type="PANTHER" id="PTHR42759">
    <property type="entry name" value="MOXR FAMILY PROTEIN"/>
    <property type="match status" value="1"/>
</dbReference>
<dbReference type="PIRSF" id="PIRSF002849">
    <property type="entry name" value="AAA_ATPase_chaperone_MoxR_prd"/>
    <property type="match status" value="1"/>
</dbReference>
<dbReference type="InterPro" id="IPR041628">
    <property type="entry name" value="ChlI/MoxR_AAA_lid"/>
</dbReference>
<dbReference type="InterPro" id="IPR027417">
    <property type="entry name" value="P-loop_NTPase"/>
</dbReference>
<evidence type="ECO:0000313" key="4">
    <source>
        <dbReference type="Proteomes" id="UP000740413"/>
    </source>
</evidence>
<feature type="domain" description="ChlI/MoxR AAA lid" evidence="2">
    <location>
        <begin position="252"/>
        <end position="322"/>
    </location>
</feature>
<dbReference type="PANTHER" id="PTHR42759:SF1">
    <property type="entry name" value="MAGNESIUM-CHELATASE SUBUNIT CHLD"/>
    <property type="match status" value="1"/>
</dbReference>